<comment type="subcellular location">
    <subcellularLocation>
        <location evidence="1">Membrane</location>
        <topology evidence="1">Multi-pass membrane protein</topology>
    </subcellularLocation>
</comment>
<dbReference type="GO" id="GO:0016020">
    <property type="term" value="C:membrane"/>
    <property type="evidence" value="ECO:0007669"/>
    <property type="project" value="UniProtKB-SubCell"/>
</dbReference>
<keyword evidence="7" id="KW-0378">Hydrolase</keyword>
<dbReference type="SUPFAM" id="SSF90209">
    <property type="entry name" value="Ran binding protein zinc finger-like"/>
    <property type="match status" value="1"/>
</dbReference>
<reference evidence="13 14" key="1">
    <citation type="journal article" date="2019" name="Sci. Rep.">
        <title>A high-quality genome of Eragrostis curvula grass provides insights into Poaceae evolution and supports new strategies to enhance forage quality.</title>
        <authorList>
            <person name="Carballo J."/>
            <person name="Santos B.A.C.M."/>
            <person name="Zappacosta D."/>
            <person name="Garbus I."/>
            <person name="Selva J.P."/>
            <person name="Gallo C.A."/>
            <person name="Diaz A."/>
            <person name="Albertini E."/>
            <person name="Caccamo M."/>
            <person name="Echenique V."/>
        </authorList>
    </citation>
    <scope>NUCLEOTIDE SEQUENCE [LARGE SCALE GENOMIC DNA]</scope>
    <source>
        <strain evidence="14">cv. Victoria</strain>
        <tissue evidence="13">Leaf</tissue>
    </source>
</reference>
<proteinExistence type="inferred from homology"/>
<evidence type="ECO:0000313" key="14">
    <source>
        <dbReference type="Proteomes" id="UP000324897"/>
    </source>
</evidence>
<dbReference type="InterPro" id="IPR035952">
    <property type="entry name" value="Rhomboid-like_sf"/>
</dbReference>
<dbReference type="PANTHER" id="PTHR43066">
    <property type="entry name" value="RHOMBOID-RELATED PROTEIN"/>
    <property type="match status" value="1"/>
</dbReference>
<dbReference type="Gene3D" id="2.30.30.380">
    <property type="entry name" value="Zn-finger domain of Sec23/24"/>
    <property type="match status" value="1"/>
</dbReference>
<dbReference type="GO" id="GO:0004252">
    <property type="term" value="F:serine-type endopeptidase activity"/>
    <property type="evidence" value="ECO:0007669"/>
    <property type="project" value="InterPro"/>
</dbReference>
<dbReference type="Gramene" id="TVU22717">
    <property type="protein sequence ID" value="TVU22717"/>
    <property type="gene ID" value="EJB05_32434"/>
</dbReference>
<dbReference type="InterPro" id="IPR001876">
    <property type="entry name" value="Znf_RanBP2"/>
</dbReference>
<evidence type="ECO:0000256" key="5">
    <source>
        <dbReference type="ARBA" id="ARBA00022723"/>
    </source>
</evidence>
<gene>
    <name evidence="13" type="ORF">EJB05_32434</name>
</gene>
<feature type="domain" description="RanBP2-type" evidence="12">
    <location>
        <begin position="284"/>
        <end position="313"/>
    </location>
</feature>
<keyword evidence="10" id="KW-0472">Membrane</keyword>
<dbReference type="OrthoDB" id="10257275at2759"/>
<evidence type="ECO:0000256" key="4">
    <source>
        <dbReference type="ARBA" id="ARBA00022692"/>
    </source>
</evidence>
<evidence type="ECO:0000259" key="12">
    <source>
        <dbReference type="PROSITE" id="PS50199"/>
    </source>
</evidence>
<dbReference type="PROSITE" id="PS01358">
    <property type="entry name" value="ZF_RANBP2_1"/>
    <property type="match status" value="1"/>
</dbReference>
<keyword evidence="9" id="KW-1133">Transmembrane helix</keyword>
<dbReference type="GO" id="GO:0006508">
    <property type="term" value="P:proteolysis"/>
    <property type="evidence" value="ECO:0007669"/>
    <property type="project" value="UniProtKB-KW"/>
</dbReference>
<comment type="similarity">
    <text evidence="2">Belongs to the peptidase S54 family.</text>
</comment>
<evidence type="ECO:0000256" key="2">
    <source>
        <dbReference type="ARBA" id="ARBA00009045"/>
    </source>
</evidence>
<dbReference type="GO" id="GO:0008270">
    <property type="term" value="F:zinc ion binding"/>
    <property type="evidence" value="ECO:0007669"/>
    <property type="project" value="UniProtKB-KW"/>
</dbReference>
<keyword evidence="8" id="KW-0862">Zinc</keyword>
<organism evidence="13 14">
    <name type="scientific">Eragrostis curvula</name>
    <name type="common">weeping love grass</name>
    <dbReference type="NCBI Taxonomy" id="38414"/>
    <lineage>
        <taxon>Eukaryota</taxon>
        <taxon>Viridiplantae</taxon>
        <taxon>Streptophyta</taxon>
        <taxon>Embryophyta</taxon>
        <taxon>Tracheophyta</taxon>
        <taxon>Spermatophyta</taxon>
        <taxon>Magnoliopsida</taxon>
        <taxon>Liliopsida</taxon>
        <taxon>Poales</taxon>
        <taxon>Poaceae</taxon>
        <taxon>PACMAD clade</taxon>
        <taxon>Chloridoideae</taxon>
        <taxon>Eragrostideae</taxon>
        <taxon>Eragrostidinae</taxon>
        <taxon>Eragrostis</taxon>
    </lineage>
</organism>
<dbReference type="EMBL" id="RWGY01000026">
    <property type="protein sequence ID" value="TVU22717.1"/>
    <property type="molecule type" value="Genomic_DNA"/>
</dbReference>
<evidence type="ECO:0000256" key="3">
    <source>
        <dbReference type="ARBA" id="ARBA00022670"/>
    </source>
</evidence>
<evidence type="ECO:0000256" key="6">
    <source>
        <dbReference type="ARBA" id="ARBA00022771"/>
    </source>
</evidence>
<dbReference type="InterPro" id="IPR022764">
    <property type="entry name" value="Peptidase_S54_rhomboid_dom"/>
</dbReference>
<comment type="caution">
    <text evidence="13">The sequence shown here is derived from an EMBL/GenBank/DDBJ whole genome shotgun (WGS) entry which is preliminary data.</text>
</comment>
<keyword evidence="4" id="KW-0812">Transmembrane</keyword>
<dbReference type="InterPro" id="IPR036443">
    <property type="entry name" value="Znf_RanBP2_sf"/>
</dbReference>
<protein>
    <recommendedName>
        <fullName evidence="12">RanBP2-type domain-containing protein</fullName>
    </recommendedName>
</protein>
<dbReference type="SUPFAM" id="SSF144091">
    <property type="entry name" value="Rhomboid-like"/>
    <property type="match status" value="1"/>
</dbReference>
<name>A0A5J9UHF2_9POAL</name>
<dbReference type="Gene3D" id="1.20.1540.10">
    <property type="entry name" value="Rhomboid-like"/>
    <property type="match status" value="1"/>
</dbReference>
<keyword evidence="3" id="KW-0645">Protease</keyword>
<dbReference type="AlphaFoldDB" id="A0A5J9UHF2"/>
<evidence type="ECO:0000313" key="13">
    <source>
        <dbReference type="EMBL" id="TVU22717.1"/>
    </source>
</evidence>
<keyword evidence="14" id="KW-1185">Reference proteome</keyword>
<sequence>MGSGMSSGRRRFVYQRPGRSGGLLPLLALQVLLEYGRAGATRPPVTAALLAANALVYFRPGALHDLLPTVSRVAFSPYLIIEFGDWMRFFLSPFYHLSETHLFYNMTSLLWKGIQLETSMGSAEFASMVAALLGLSQGITLLMSKGLLLLGDDTSYFNQAAGFSGVLFGMKVVLNAWSDDFVYLHGMVIPSKYAAWAELILIQAFIPDTSFLGHLGGILAGLVYLWLKRSFNGPDPLTLLISSVAKVVTWPVRFAQRLLSSFRNQGRLTGRGRVGRRASTRETPRGIWRCPTCTYDNSVSTDTCEMCSTAREDRAFSRRQNHQAGGNGELSVDEIRRRRLQRFDR</sequence>
<dbReference type="Pfam" id="PF00641">
    <property type="entry name" value="Zn_ribbon_RanBP"/>
    <property type="match status" value="1"/>
</dbReference>
<dbReference type="PROSITE" id="PS50199">
    <property type="entry name" value="ZF_RANBP2_2"/>
    <property type="match status" value="1"/>
</dbReference>
<keyword evidence="5" id="KW-0479">Metal-binding</keyword>
<evidence type="ECO:0000256" key="1">
    <source>
        <dbReference type="ARBA" id="ARBA00004141"/>
    </source>
</evidence>
<dbReference type="PANTHER" id="PTHR43066:SF1">
    <property type="entry name" value="RHOMBOID PROTEIN 2"/>
    <property type="match status" value="1"/>
</dbReference>
<dbReference type="SMART" id="SM00547">
    <property type="entry name" value="ZnF_RBZ"/>
    <property type="match status" value="1"/>
</dbReference>
<evidence type="ECO:0000256" key="10">
    <source>
        <dbReference type="ARBA" id="ARBA00023136"/>
    </source>
</evidence>
<dbReference type="FunFam" id="2.30.30.380:FF:000031">
    <property type="entry name" value="Rhomboid-like protein 14 mitochondrial"/>
    <property type="match status" value="1"/>
</dbReference>
<accession>A0A5J9UHF2</accession>
<evidence type="ECO:0000256" key="7">
    <source>
        <dbReference type="ARBA" id="ARBA00022801"/>
    </source>
</evidence>
<dbReference type="FunFam" id="1.20.1540.10:FF:000026">
    <property type="entry name" value="Rhomboid-like protein 14, mitochondrial"/>
    <property type="match status" value="1"/>
</dbReference>
<dbReference type="Proteomes" id="UP000324897">
    <property type="component" value="Unassembled WGS sequence"/>
</dbReference>
<evidence type="ECO:0000256" key="9">
    <source>
        <dbReference type="ARBA" id="ARBA00022989"/>
    </source>
</evidence>
<keyword evidence="6 11" id="KW-0863">Zinc-finger</keyword>
<evidence type="ECO:0000256" key="8">
    <source>
        <dbReference type="ARBA" id="ARBA00022833"/>
    </source>
</evidence>
<dbReference type="Pfam" id="PF01694">
    <property type="entry name" value="Rhomboid"/>
    <property type="match status" value="1"/>
</dbReference>
<evidence type="ECO:0000256" key="11">
    <source>
        <dbReference type="PROSITE-ProRule" id="PRU00322"/>
    </source>
</evidence>